<dbReference type="OrthoDB" id="5872at2"/>
<gene>
    <name evidence="1" type="ORF">SAMN02194393_05354</name>
</gene>
<dbReference type="AlphaFoldDB" id="A0A1T5MTS7"/>
<organism evidence="1 2">
    <name type="scientific">Maledivibacter halophilus</name>
    <dbReference type="NCBI Taxonomy" id="36842"/>
    <lineage>
        <taxon>Bacteria</taxon>
        <taxon>Bacillati</taxon>
        <taxon>Bacillota</taxon>
        <taxon>Clostridia</taxon>
        <taxon>Peptostreptococcales</taxon>
        <taxon>Caminicellaceae</taxon>
        <taxon>Maledivibacter</taxon>
    </lineage>
</organism>
<dbReference type="Gene3D" id="3.10.450.50">
    <property type="match status" value="1"/>
</dbReference>
<dbReference type="STRING" id="36842.SAMN02194393_05354"/>
<proteinExistence type="predicted"/>
<evidence type="ECO:0000313" key="2">
    <source>
        <dbReference type="Proteomes" id="UP000190285"/>
    </source>
</evidence>
<evidence type="ECO:0000313" key="1">
    <source>
        <dbReference type="EMBL" id="SKC91611.1"/>
    </source>
</evidence>
<dbReference type="PANTHER" id="PTHR33747:SF1">
    <property type="entry name" value="ADENYLATE CYCLASE-ASSOCIATED CAP C-TERMINAL DOMAIN-CONTAINING PROTEIN"/>
    <property type="match status" value="1"/>
</dbReference>
<dbReference type="SUPFAM" id="SSF103642">
    <property type="entry name" value="Sec-C motif"/>
    <property type="match status" value="1"/>
</dbReference>
<sequence>MSLFKQWKDQAYIERSQEEYNKFWGEYLPKEQKNYEYILENKNEKIEGALAELSEKFEMDTVTFVGFLDGINTSLVEEIDLDNLTEESNLSLSVDFEKLYYNMLAAKADWLYNLPQWDDILTKERRKEIRKDYNRSRIVVNDKKIGRNEPCPCGSGKKYKKCCLNK</sequence>
<protein>
    <submittedName>
        <fullName evidence="1">Uncharacterized protein conserved in bacteria</fullName>
    </submittedName>
</protein>
<dbReference type="RefSeq" id="WP_079495918.1">
    <property type="nucleotide sequence ID" value="NZ_FUZT01000025.1"/>
</dbReference>
<dbReference type="Proteomes" id="UP000190285">
    <property type="component" value="Unassembled WGS sequence"/>
</dbReference>
<dbReference type="PANTHER" id="PTHR33747">
    <property type="entry name" value="UPF0225 PROTEIN SCO1677"/>
    <property type="match status" value="1"/>
</dbReference>
<dbReference type="Pfam" id="PF02810">
    <property type="entry name" value="SEC-C"/>
    <property type="match status" value="1"/>
</dbReference>
<dbReference type="EMBL" id="FUZT01000025">
    <property type="protein sequence ID" value="SKC91611.1"/>
    <property type="molecule type" value="Genomic_DNA"/>
</dbReference>
<keyword evidence="2" id="KW-1185">Reference proteome</keyword>
<name>A0A1T5MTS7_9FIRM</name>
<dbReference type="NCBIfam" id="NF004088">
    <property type="entry name" value="PRK05590.1"/>
    <property type="match status" value="1"/>
</dbReference>
<dbReference type="InterPro" id="IPR004027">
    <property type="entry name" value="SEC_C_motif"/>
</dbReference>
<reference evidence="1 2" key="1">
    <citation type="submission" date="2017-02" db="EMBL/GenBank/DDBJ databases">
        <authorList>
            <person name="Peterson S.W."/>
        </authorList>
    </citation>
    <scope>NUCLEOTIDE SEQUENCE [LARGE SCALE GENOMIC DNA]</scope>
    <source>
        <strain evidence="1 2">M1</strain>
    </source>
</reference>
<accession>A0A1T5MTS7</accession>